<dbReference type="PANTHER" id="PTHR44757:SF2">
    <property type="entry name" value="BIOFILM ARCHITECTURE MAINTENANCE PROTEIN MBAA"/>
    <property type="match status" value="1"/>
</dbReference>
<name>A0A939FU80_9HYPH</name>
<dbReference type="Proteomes" id="UP000664122">
    <property type="component" value="Unassembled WGS sequence"/>
</dbReference>
<dbReference type="InterPro" id="IPR000700">
    <property type="entry name" value="PAS-assoc_C"/>
</dbReference>
<feature type="domain" description="PAS" evidence="1">
    <location>
        <begin position="1"/>
        <end position="57"/>
    </location>
</feature>
<dbReference type="InterPro" id="IPR000160">
    <property type="entry name" value="GGDEF_dom"/>
</dbReference>
<dbReference type="GO" id="GO:0003824">
    <property type="term" value="F:catalytic activity"/>
    <property type="evidence" value="ECO:0007669"/>
    <property type="project" value="UniProtKB-ARBA"/>
</dbReference>
<dbReference type="InterPro" id="IPR013655">
    <property type="entry name" value="PAS_fold_3"/>
</dbReference>
<dbReference type="InterPro" id="IPR035965">
    <property type="entry name" value="PAS-like_dom_sf"/>
</dbReference>
<dbReference type="InterPro" id="IPR000014">
    <property type="entry name" value="PAS"/>
</dbReference>
<feature type="domain" description="GGDEF" evidence="3">
    <location>
        <begin position="266"/>
        <end position="408"/>
    </location>
</feature>
<dbReference type="InterPro" id="IPR052155">
    <property type="entry name" value="Biofilm_reg_signaling"/>
</dbReference>
<dbReference type="SMART" id="SM00091">
    <property type="entry name" value="PAS"/>
    <property type="match status" value="2"/>
</dbReference>
<gene>
    <name evidence="4" type="ORF">J1C48_05555</name>
</gene>
<feature type="domain" description="PAS" evidence="1">
    <location>
        <begin position="106"/>
        <end position="162"/>
    </location>
</feature>
<dbReference type="NCBIfam" id="TIGR00254">
    <property type="entry name" value="GGDEF"/>
    <property type="match status" value="1"/>
</dbReference>
<keyword evidence="5" id="KW-1185">Reference proteome</keyword>
<dbReference type="PROSITE" id="PS50887">
    <property type="entry name" value="GGDEF"/>
    <property type="match status" value="1"/>
</dbReference>
<comment type="caution">
    <text evidence="4">The sequence shown here is derived from an EMBL/GenBank/DDBJ whole genome shotgun (WGS) entry which is preliminary data.</text>
</comment>
<dbReference type="PROSITE" id="PS50113">
    <property type="entry name" value="PAC"/>
    <property type="match status" value="2"/>
</dbReference>
<dbReference type="InterPro" id="IPR029787">
    <property type="entry name" value="Nucleotide_cyclase"/>
</dbReference>
<dbReference type="Pfam" id="PF08447">
    <property type="entry name" value="PAS_3"/>
    <property type="match status" value="2"/>
</dbReference>
<protein>
    <submittedName>
        <fullName evidence="4">Diguanylate cyclase</fullName>
    </submittedName>
</protein>
<dbReference type="InterPro" id="IPR043128">
    <property type="entry name" value="Rev_trsase/Diguanyl_cyclase"/>
</dbReference>
<dbReference type="InterPro" id="IPR001610">
    <property type="entry name" value="PAC"/>
</dbReference>
<organism evidence="4 5">
    <name type="scientific">Jiella flava</name>
    <dbReference type="NCBI Taxonomy" id="2816857"/>
    <lineage>
        <taxon>Bacteria</taxon>
        <taxon>Pseudomonadati</taxon>
        <taxon>Pseudomonadota</taxon>
        <taxon>Alphaproteobacteria</taxon>
        <taxon>Hyphomicrobiales</taxon>
        <taxon>Aurantimonadaceae</taxon>
        <taxon>Jiella</taxon>
    </lineage>
</organism>
<dbReference type="Gene3D" id="3.30.70.270">
    <property type="match status" value="1"/>
</dbReference>
<dbReference type="SUPFAM" id="SSF55785">
    <property type="entry name" value="PYP-like sensor domain (PAS domain)"/>
    <property type="match status" value="2"/>
</dbReference>
<dbReference type="SUPFAM" id="SSF55073">
    <property type="entry name" value="Nucleotide cyclase"/>
    <property type="match status" value="1"/>
</dbReference>
<reference evidence="4" key="1">
    <citation type="submission" date="2021-03" db="EMBL/GenBank/DDBJ databases">
        <title>Whole genome sequence of Jiella sp. CQZ9-1.</title>
        <authorList>
            <person name="Tuo L."/>
        </authorList>
    </citation>
    <scope>NUCLEOTIDE SEQUENCE</scope>
    <source>
        <strain evidence="4">CQZ9-1</strain>
    </source>
</reference>
<dbReference type="PROSITE" id="PS50112">
    <property type="entry name" value="PAS"/>
    <property type="match status" value="2"/>
</dbReference>
<dbReference type="FunFam" id="3.30.70.270:FF:000001">
    <property type="entry name" value="Diguanylate cyclase domain protein"/>
    <property type="match status" value="1"/>
</dbReference>
<evidence type="ECO:0000259" key="3">
    <source>
        <dbReference type="PROSITE" id="PS50887"/>
    </source>
</evidence>
<dbReference type="SMART" id="SM00086">
    <property type="entry name" value="PAC"/>
    <property type="match status" value="2"/>
</dbReference>
<dbReference type="SMART" id="SM00267">
    <property type="entry name" value="GGDEF"/>
    <property type="match status" value="1"/>
</dbReference>
<evidence type="ECO:0000313" key="5">
    <source>
        <dbReference type="Proteomes" id="UP000664122"/>
    </source>
</evidence>
<dbReference type="CDD" id="cd01949">
    <property type="entry name" value="GGDEF"/>
    <property type="match status" value="1"/>
</dbReference>
<dbReference type="Pfam" id="PF00990">
    <property type="entry name" value="GGDEF"/>
    <property type="match status" value="1"/>
</dbReference>
<dbReference type="PANTHER" id="PTHR44757">
    <property type="entry name" value="DIGUANYLATE CYCLASE DGCP"/>
    <property type="match status" value="1"/>
</dbReference>
<proteinExistence type="predicted"/>
<dbReference type="Gene3D" id="3.30.450.20">
    <property type="entry name" value="PAS domain"/>
    <property type="match status" value="2"/>
</dbReference>
<dbReference type="EMBL" id="JAFMPP010000003">
    <property type="protein sequence ID" value="MBO0662033.1"/>
    <property type="molecule type" value="Genomic_DNA"/>
</dbReference>
<feature type="domain" description="PAC" evidence="2">
    <location>
        <begin position="60"/>
        <end position="112"/>
    </location>
</feature>
<dbReference type="CDD" id="cd00130">
    <property type="entry name" value="PAS"/>
    <property type="match status" value="2"/>
</dbReference>
<evidence type="ECO:0000313" key="4">
    <source>
        <dbReference type="EMBL" id="MBO0662033.1"/>
    </source>
</evidence>
<dbReference type="NCBIfam" id="TIGR00229">
    <property type="entry name" value="sensory_box"/>
    <property type="match status" value="2"/>
</dbReference>
<accession>A0A939FU80</accession>
<feature type="domain" description="PAC" evidence="2">
    <location>
        <begin position="182"/>
        <end position="234"/>
    </location>
</feature>
<evidence type="ECO:0000259" key="1">
    <source>
        <dbReference type="PROSITE" id="PS50112"/>
    </source>
</evidence>
<sequence>MVEFSTDGRIIFANPNFLKLMQYSEEEVIGQHHRIFLRPEDRDNLQYQAFWELLKAGEFIRRDFRRVTKGGREVWLQASYNPILSRDGKAHTILKLATDITAEKQRAANHESTLQAISRSTAMIEFAMNGTILSVNANFAAIMGYEVQELLGRNHRDFVPPEIVNSSAYTNFWNRLRTGEFAQAEFPRIAKNGRIIWLQASYNPILDASGQPTTVMKIATDITARLTQNAKAERLALLDQLTGISNRRGFDLALSATMSEFVCGAGPLSLLMLDVDHFKTFNDNYGHQVGDRCLQVVAKAIELAVYDRPNSLVARYGGEEFAVLLPGTDLAETAEIAEAVRAGIASLRITHSGNPSGQSVTASIGSATLRLDEETSGSIGSRDLVELADKALYAAKHQGRNRVVDAGERTRDNAFFAFPL</sequence>
<evidence type="ECO:0000259" key="2">
    <source>
        <dbReference type="PROSITE" id="PS50113"/>
    </source>
</evidence>
<dbReference type="AlphaFoldDB" id="A0A939FU80"/>